<feature type="domain" description="HAMP" evidence="7">
    <location>
        <begin position="213"/>
        <end position="265"/>
    </location>
</feature>
<evidence type="ECO:0000259" key="7">
    <source>
        <dbReference type="PROSITE" id="PS50885"/>
    </source>
</evidence>
<comment type="subcellular location">
    <subcellularLocation>
        <location evidence="1">Membrane</location>
    </subcellularLocation>
</comment>
<comment type="similarity">
    <text evidence="3">Belongs to the methyl-accepting chemotaxis (MCP) protein family.</text>
</comment>
<dbReference type="GO" id="GO:0005886">
    <property type="term" value="C:plasma membrane"/>
    <property type="evidence" value="ECO:0007669"/>
    <property type="project" value="TreeGrafter"/>
</dbReference>
<keyword evidence="5" id="KW-1133">Transmembrane helix</keyword>
<feature type="transmembrane region" description="Helical" evidence="5">
    <location>
        <begin position="12"/>
        <end position="33"/>
    </location>
</feature>
<dbReference type="PROSITE" id="PS50111">
    <property type="entry name" value="CHEMOTAXIS_TRANSDUC_2"/>
    <property type="match status" value="1"/>
</dbReference>
<evidence type="ECO:0000256" key="1">
    <source>
        <dbReference type="ARBA" id="ARBA00004370"/>
    </source>
</evidence>
<dbReference type="InterPro" id="IPR051310">
    <property type="entry name" value="MCP_chemotaxis"/>
</dbReference>
<keyword evidence="4" id="KW-0807">Transducer</keyword>
<dbReference type="SMART" id="SM00304">
    <property type="entry name" value="HAMP"/>
    <property type="match status" value="1"/>
</dbReference>
<keyword evidence="5" id="KW-0472">Membrane</keyword>
<dbReference type="SMART" id="SM00283">
    <property type="entry name" value="MA"/>
    <property type="match status" value="1"/>
</dbReference>
<evidence type="ECO:0000256" key="2">
    <source>
        <dbReference type="ARBA" id="ARBA00022481"/>
    </source>
</evidence>
<reference evidence="8" key="1">
    <citation type="submission" date="2023-02" db="EMBL/GenBank/DDBJ databases">
        <title>Description of Herbaspirillum huttiense subsp. nephrolepsisexaltata and Herbaspirillum huttiense subsp. lycopersicon.</title>
        <authorList>
            <person name="Poudel M."/>
            <person name="Sharma A."/>
            <person name="Goss E."/>
            <person name="Tapia J.H."/>
            <person name="Harmon C.M."/>
            <person name="Jones J.B."/>
        </authorList>
    </citation>
    <scope>NUCLEOTIDE SEQUENCE</scope>
    <source>
        <strain evidence="8">NC40101</strain>
    </source>
</reference>
<dbReference type="CDD" id="cd11386">
    <property type="entry name" value="MCP_signal"/>
    <property type="match status" value="1"/>
</dbReference>
<evidence type="ECO:0000256" key="4">
    <source>
        <dbReference type="PROSITE-ProRule" id="PRU00284"/>
    </source>
</evidence>
<evidence type="ECO:0000256" key="3">
    <source>
        <dbReference type="ARBA" id="ARBA00029447"/>
    </source>
</evidence>
<dbReference type="GO" id="GO:0004888">
    <property type="term" value="F:transmembrane signaling receptor activity"/>
    <property type="evidence" value="ECO:0007669"/>
    <property type="project" value="TreeGrafter"/>
</dbReference>
<dbReference type="PROSITE" id="PS50885">
    <property type="entry name" value="HAMP"/>
    <property type="match status" value="1"/>
</dbReference>
<dbReference type="InterPro" id="IPR004089">
    <property type="entry name" value="MCPsignal_dom"/>
</dbReference>
<gene>
    <name evidence="8" type="ORF">RJN63_23955</name>
</gene>
<protein>
    <submittedName>
        <fullName evidence="8">Methyl-accepting chemotaxis protein</fullName>
    </submittedName>
</protein>
<evidence type="ECO:0000256" key="5">
    <source>
        <dbReference type="SAM" id="Phobius"/>
    </source>
</evidence>
<dbReference type="Pfam" id="PF00672">
    <property type="entry name" value="HAMP"/>
    <property type="match status" value="1"/>
</dbReference>
<keyword evidence="5" id="KW-0812">Transmembrane</keyword>
<proteinExistence type="inferred from homology"/>
<dbReference type="EMBL" id="JAVRAA010000016">
    <property type="protein sequence ID" value="MDT0339903.1"/>
    <property type="molecule type" value="Genomic_DNA"/>
</dbReference>
<accession>A0AAE4GCH7</accession>
<dbReference type="Pfam" id="PF00015">
    <property type="entry name" value="MCPsignal"/>
    <property type="match status" value="1"/>
</dbReference>
<dbReference type="Gene3D" id="1.10.287.950">
    <property type="entry name" value="Methyl-accepting chemotaxis protein"/>
    <property type="match status" value="1"/>
</dbReference>
<dbReference type="SUPFAM" id="SSF58104">
    <property type="entry name" value="Methyl-accepting chemotaxis protein (MCP) signaling domain"/>
    <property type="match status" value="1"/>
</dbReference>
<dbReference type="FunFam" id="1.10.287.950:FF:000001">
    <property type="entry name" value="Methyl-accepting chemotaxis sensory transducer"/>
    <property type="match status" value="1"/>
</dbReference>
<dbReference type="CDD" id="cd06225">
    <property type="entry name" value="HAMP"/>
    <property type="match status" value="1"/>
</dbReference>
<dbReference type="Pfam" id="PF12729">
    <property type="entry name" value="4HB_MCP_1"/>
    <property type="match status" value="1"/>
</dbReference>
<dbReference type="PANTHER" id="PTHR43531">
    <property type="entry name" value="PROTEIN ICFG"/>
    <property type="match status" value="1"/>
</dbReference>
<dbReference type="AlphaFoldDB" id="A0AAE4GCH7"/>
<organism evidence="8">
    <name type="scientific">Herbaspirillum huttiense subsp. nephrolepidis</name>
    <dbReference type="NCBI Taxonomy" id="3075126"/>
    <lineage>
        <taxon>Bacteria</taxon>
        <taxon>Pseudomonadati</taxon>
        <taxon>Pseudomonadota</taxon>
        <taxon>Betaproteobacteria</taxon>
        <taxon>Burkholderiales</taxon>
        <taxon>Oxalobacteraceae</taxon>
        <taxon>Herbaspirillum</taxon>
    </lineage>
</organism>
<dbReference type="InterPro" id="IPR024478">
    <property type="entry name" value="HlyB_4HB_MCP"/>
</dbReference>
<keyword evidence="2" id="KW-0488">Methylation</keyword>
<sequence>MRQALAALSIAARLRLAFVLLLLMLVGMALFSYGRMSHINRQVEQLGSINVPAMESVSGIRIGMAQYRMGVTLALLADDGSGGTAAAQARREGLAYAEKYLKILVDFASNDDERATSRQLSASWQAYRALAEKAVALAAAGQSAEALLLAADSAAPYEQMAGILKFISDSVAQESAASVADGQQAFISARHALIAVSVAALLGTLVLARLLIGGIAGPLRRAVQAAHRIAEGALDQEITVSGRDEISQLLTAMQRMQQALVGIVAGVRREAEHVATASVQIAAGNADLSTRTEAQAAALEETAATMNELSATVQKNAEDARQASGTARQASTVALQGGEVVQEVVQTMRGIEDSSQRISEIVGTIDGIAFQTNILALNAAVEAARAGEQGRGFAVVATEVRSLAQRSSLAARETKALIHESVARIQTGARLVDRAGQTMQDIVAAVRSVSAIVAQISEASVTQSADIAEVEGAIRQLDDALQQNAALVEQSAAASESLRQQAGNLLGTVSVFRIAEGAQLLHASQSPPSLALPQG</sequence>
<feature type="domain" description="Methyl-accepting transducer" evidence="6">
    <location>
        <begin position="270"/>
        <end position="499"/>
    </location>
</feature>
<evidence type="ECO:0000259" key="6">
    <source>
        <dbReference type="PROSITE" id="PS50111"/>
    </source>
</evidence>
<dbReference type="InterPro" id="IPR003660">
    <property type="entry name" value="HAMP_dom"/>
</dbReference>
<name>A0AAE4GCH7_9BURK</name>
<dbReference type="PANTHER" id="PTHR43531:SF14">
    <property type="entry name" value="METHYL-ACCEPTING CHEMOTAXIS PROTEIN I-RELATED"/>
    <property type="match status" value="1"/>
</dbReference>
<feature type="transmembrane region" description="Helical" evidence="5">
    <location>
        <begin position="192"/>
        <end position="212"/>
    </location>
</feature>
<evidence type="ECO:0000313" key="8">
    <source>
        <dbReference type="EMBL" id="MDT0339903.1"/>
    </source>
</evidence>
<comment type="caution">
    <text evidence="8">The sequence shown here is derived from an EMBL/GenBank/DDBJ whole genome shotgun (WGS) entry which is preliminary data.</text>
</comment>
<dbReference type="GO" id="GO:0007165">
    <property type="term" value="P:signal transduction"/>
    <property type="evidence" value="ECO:0007669"/>
    <property type="project" value="UniProtKB-KW"/>
</dbReference>
<dbReference type="GO" id="GO:0006935">
    <property type="term" value="P:chemotaxis"/>
    <property type="evidence" value="ECO:0007669"/>
    <property type="project" value="TreeGrafter"/>
</dbReference>
<dbReference type="RefSeq" id="WP_034335353.1">
    <property type="nucleotide sequence ID" value="NZ_JAVLSM010000015.1"/>
</dbReference>